<evidence type="ECO:0000256" key="1">
    <source>
        <dbReference type="ARBA" id="ARBA00004123"/>
    </source>
</evidence>
<dbReference type="Gene3D" id="3.40.50.300">
    <property type="entry name" value="P-loop containing nucleotide triphosphate hydrolases"/>
    <property type="match status" value="1"/>
</dbReference>
<feature type="compositionally biased region" description="Basic residues" evidence="5">
    <location>
        <begin position="298"/>
        <end position="308"/>
    </location>
</feature>
<sequence>IGTASHDPDNHDTTSVRASSSELDTPPSEGPANPKSATTTIKSEHGDQQHDETQVEGGEGDASVAETNGESATLRPAPLPSRKRRESEAALQTPDADEKGNDLKPFKKRKRGASPPWQFPTVQTSTLRNADGRRVSARVNLGTPGLSESEDQRGRSTSVSTSQPLTATRSRPPSPPWKKVEAEGPTSIIVDGQRKSGRVNKELAHGPKRVSPRTKKQVDKLAGEKNAETKQSPAANKSMGGIKRKSDAQTKKQVNGLDRPSSSSDSAAKIAELKAQIAALQPSRSFDPPTTNGDHMPKSAKSKSRRDHVKQERSQSPPLQRKSHRPSEAQHSPERAKSSPRIKLKLNASRRVIEAPHPLGRPPSPLDPPRSLEQVIEEYELAELQQPYTDHDRGPPDAEFFVQRAIKQAEEEGALRKRLLKEAEPGGALSKENLSLFRDERQAEPPQQYDHHDHLVAHTLFLRQLQIREKTQHRLLAKKLAHEALEKWKARHGPTEEDLIAERNRIIDNVRKQVVADMKAKWEMVEAHVQELKKRAWEREQERIRSERLQKKLEGAKDLLAKQRGYADSEDVDMDEDSTGDVNDSDDGEGEDSEENMTDSESESGEDEPEEEGEMDKDALAAYLAQREAEPPDRGSDADDDEEDDENDDEHAESGDESMVGGEEESKDDAQAQSSKVHASVQPEQPNEVTEAEKPEEMDIDQPTASTRTRDHTSRSPPPDQTQAEVEAHLSSDESTDMDSEDYDSDEDMSSTGDEADNDDDDDGASDASDEAANARTSLLGFYSKTELMQDRNGGLPTPNTSVENDGDDQLRPQSEPRSEGQADAGAAEKVEIPDDGAKDQFPDCLMIAARESRNRSKLRRGKQLSGAGHLRRHLDELAAIQIDSKPDPATVAGSIALQRLHRRERKLAQLRACIQVTESGLDSQPVYGSDLKELVTIHKDQPYQFDRRRVPAYKALHAWLLTSRRPLLLEHPSDWHILKSTRLQEDIATLDSYADRLQETIQRFAFVPPAATVPILDFAIPRPVQEVIRSSSLYPAEEDYAHEARVRTSIAFPDKRLLIYDSGKLQRLTYLLRELQSKGSRSLIFTQMTGTLNVLEHLLDQTVIQEGHFTTEYQHKEDKEDDVAQAIDRFLGGEEKTTQALASVEDKEDTQAAQQAAKEDRQDDVDFADRSSKGPSKANTPGPGATEVDEIDEERKGHVDLYMIKHMQLLMKDWVYVPAPVRKLDKHGRDPSHRPKKRR</sequence>
<feature type="compositionally biased region" description="Basic and acidic residues" evidence="5">
    <location>
        <begin position="42"/>
        <end position="53"/>
    </location>
</feature>
<feature type="region of interest" description="Disordered" evidence="5">
    <location>
        <begin position="1155"/>
        <end position="1189"/>
    </location>
</feature>
<gene>
    <name evidence="6" type="ORF">HII31_00780</name>
</gene>
<dbReference type="Proteomes" id="UP000660729">
    <property type="component" value="Unassembled WGS sequence"/>
</dbReference>
<feature type="compositionally biased region" description="Basic and acidic residues" evidence="5">
    <location>
        <begin position="627"/>
        <end position="637"/>
    </location>
</feature>
<organism evidence="6 7">
    <name type="scientific">Pseudocercospora fuligena</name>
    <dbReference type="NCBI Taxonomy" id="685502"/>
    <lineage>
        <taxon>Eukaryota</taxon>
        <taxon>Fungi</taxon>
        <taxon>Dikarya</taxon>
        <taxon>Ascomycota</taxon>
        <taxon>Pezizomycotina</taxon>
        <taxon>Dothideomycetes</taxon>
        <taxon>Dothideomycetidae</taxon>
        <taxon>Mycosphaerellales</taxon>
        <taxon>Mycosphaerellaceae</taxon>
        <taxon>Pseudocercospora</taxon>
    </lineage>
</organism>
<accession>A0A8H6RWW2</accession>
<feature type="compositionally biased region" description="Basic residues" evidence="5">
    <location>
        <begin position="206"/>
        <end position="215"/>
    </location>
</feature>
<feature type="region of interest" description="Disordered" evidence="5">
    <location>
        <begin position="561"/>
        <end position="839"/>
    </location>
</feature>
<feature type="compositionally biased region" description="Basic and acidic residues" evidence="5">
    <location>
        <begin position="216"/>
        <end position="228"/>
    </location>
</feature>
<feature type="compositionally biased region" description="Polar residues" evidence="5">
    <location>
        <begin position="671"/>
        <end position="688"/>
    </location>
</feature>
<dbReference type="InterPro" id="IPR027417">
    <property type="entry name" value="P-loop_NTPase"/>
</dbReference>
<feature type="compositionally biased region" description="Basic and acidic residues" evidence="5">
    <location>
        <begin position="96"/>
        <end position="105"/>
    </location>
</feature>
<feature type="compositionally biased region" description="Pro residues" evidence="5">
    <location>
        <begin position="359"/>
        <end position="368"/>
    </location>
</feature>
<protein>
    <submittedName>
        <fullName evidence="6">Helicase SWR1</fullName>
    </submittedName>
</protein>
<keyword evidence="3 6" id="KW-0378">Hydrolase</keyword>
<feature type="non-terminal residue" evidence="6">
    <location>
        <position position="1240"/>
    </location>
</feature>
<dbReference type="GO" id="GO:0042393">
    <property type="term" value="F:histone binding"/>
    <property type="evidence" value="ECO:0007669"/>
    <property type="project" value="TreeGrafter"/>
</dbReference>
<dbReference type="PANTHER" id="PTHR45685">
    <property type="entry name" value="HELICASE SRCAP-RELATED"/>
    <property type="match status" value="1"/>
</dbReference>
<keyword evidence="7" id="KW-1185">Reference proteome</keyword>
<evidence type="ECO:0000256" key="5">
    <source>
        <dbReference type="SAM" id="MobiDB-lite"/>
    </source>
</evidence>
<comment type="subcellular location">
    <subcellularLocation>
        <location evidence="1">Nucleus</location>
    </subcellularLocation>
</comment>
<dbReference type="PANTHER" id="PTHR45685:SF1">
    <property type="entry name" value="HELICASE SRCAP"/>
    <property type="match status" value="1"/>
</dbReference>
<keyword evidence="2" id="KW-0547">Nucleotide-binding</keyword>
<dbReference type="OrthoDB" id="372624at2759"/>
<evidence type="ECO:0000256" key="2">
    <source>
        <dbReference type="ARBA" id="ARBA00022741"/>
    </source>
</evidence>
<evidence type="ECO:0000313" key="6">
    <source>
        <dbReference type="EMBL" id="KAF7197691.1"/>
    </source>
</evidence>
<dbReference type="AlphaFoldDB" id="A0A8H6RWW2"/>
<dbReference type="InterPro" id="IPR050520">
    <property type="entry name" value="INO80/SWR1_helicase"/>
</dbReference>
<feature type="compositionally biased region" description="Acidic residues" evidence="5">
    <location>
        <begin position="638"/>
        <end position="651"/>
    </location>
</feature>
<feature type="compositionally biased region" description="Basic and acidic residues" evidence="5">
    <location>
        <begin position="1"/>
        <end position="14"/>
    </location>
</feature>
<proteinExistence type="predicted"/>
<feature type="compositionally biased region" description="Polar residues" evidence="5">
    <location>
        <begin position="155"/>
        <end position="171"/>
    </location>
</feature>
<dbReference type="GO" id="GO:0016887">
    <property type="term" value="F:ATP hydrolysis activity"/>
    <property type="evidence" value="ECO:0007669"/>
    <property type="project" value="TreeGrafter"/>
</dbReference>
<comment type="caution">
    <text evidence="6">The sequence shown here is derived from an EMBL/GenBank/DDBJ whole genome shotgun (WGS) entry which is preliminary data.</text>
</comment>
<keyword evidence="3 6" id="KW-0347">Helicase</keyword>
<evidence type="ECO:0000256" key="3">
    <source>
        <dbReference type="ARBA" id="ARBA00022806"/>
    </source>
</evidence>
<dbReference type="GO" id="GO:0003677">
    <property type="term" value="F:DNA binding"/>
    <property type="evidence" value="ECO:0007669"/>
    <property type="project" value="UniProtKB-KW"/>
</dbReference>
<feature type="compositionally biased region" description="Acidic residues" evidence="5">
    <location>
        <begin position="734"/>
        <end position="770"/>
    </location>
</feature>
<dbReference type="GO" id="GO:0006338">
    <property type="term" value="P:chromatin remodeling"/>
    <property type="evidence" value="ECO:0007669"/>
    <property type="project" value="TreeGrafter"/>
</dbReference>
<dbReference type="EMBL" id="JABCIY010000007">
    <property type="protein sequence ID" value="KAF7197691.1"/>
    <property type="molecule type" value="Genomic_DNA"/>
</dbReference>
<feature type="compositionally biased region" description="Basic and acidic residues" evidence="5">
    <location>
        <begin position="809"/>
        <end position="839"/>
    </location>
</feature>
<dbReference type="GO" id="GO:0000812">
    <property type="term" value="C:Swr1 complex"/>
    <property type="evidence" value="ECO:0007669"/>
    <property type="project" value="TreeGrafter"/>
</dbReference>
<name>A0A8H6RWW2_9PEZI</name>
<feature type="non-terminal residue" evidence="6">
    <location>
        <position position="1"/>
    </location>
</feature>
<keyword evidence="4" id="KW-0067">ATP-binding</keyword>
<feature type="compositionally biased region" description="Basic and acidic residues" evidence="5">
    <location>
        <begin position="325"/>
        <end position="337"/>
    </location>
</feature>
<dbReference type="GO" id="GO:0005524">
    <property type="term" value="F:ATP binding"/>
    <property type="evidence" value="ECO:0007669"/>
    <property type="project" value="UniProtKB-KW"/>
</dbReference>
<evidence type="ECO:0000256" key="4">
    <source>
        <dbReference type="ARBA" id="ARBA00022840"/>
    </source>
</evidence>
<feature type="region of interest" description="Disordered" evidence="5">
    <location>
        <begin position="1"/>
        <end position="370"/>
    </location>
</feature>
<reference evidence="6" key="1">
    <citation type="submission" date="2020-04" db="EMBL/GenBank/DDBJ databases">
        <title>Draft genome resource of the tomato pathogen Pseudocercospora fuligena.</title>
        <authorList>
            <person name="Zaccaron A."/>
        </authorList>
    </citation>
    <scope>NUCLEOTIDE SEQUENCE</scope>
    <source>
        <strain evidence="6">PF001</strain>
    </source>
</reference>
<dbReference type="GO" id="GO:0004386">
    <property type="term" value="F:helicase activity"/>
    <property type="evidence" value="ECO:0007669"/>
    <property type="project" value="UniProtKB-KW"/>
</dbReference>
<dbReference type="SUPFAM" id="SSF52540">
    <property type="entry name" value="P-loop containing nucleoside triphosphate hydrolases"/>
    <property type="match status" value="1"/>
</dbReference>
<evidence type="ECO:0000313" key="7">
    <source>
        <dbReference type="Proteomes" id="UP000660729"/>
    </source>
</evidence>
<feature type="compositionally biased region" description="Polar residues" evidence="5">
    <location>
        <begin position="282"/>
        <end position="293"/>
    </location>
</feature>
<feature type="compositionally biased region" description="Acidic residues" evidence="5">
    <location>
        <begin position="568"/>
        <end position="615"/>
    </location>
</feature>